<name>A0A0U3T237_9HEMI</name>
<dbReference type="GO" id="GO:0005549">
    <property type="term" value="F:odorant binding"/>
    <property type="evidence" value="ECO:0007669"/>
    <property type="project" value="InterPro"/>
</dbReference>
<dbReference type="GO" id="GO:0004984">
    <property type="term" value="F:olfactory receptor activity"/>
    <property type="evidence" value="ECO:0007669"/>
    <property type="project" value="InterPro"/>
</dbReference>
<dbReference type="AlphaFoldDB" id="A0A0U3T237"/>
<dbReference type="Pfam" id="PF02949">
    <property type="entry name" value="7tm_6"/>
    <property type="match status" value="1"/>
</dbReference>
<evidence type="ECO:0000256" key="1">
    <source>
        <dbReference type="ARBA" id="ARBA00004651"/>
    </source>
</evidence>
<feature type="non-terminal residue" evidence="11">
    <location>
        <position position="1"/>
    </location>
</feature>
<evidence type="ECO:0000256" key="5">
    <source>
        <dbReference type="ARBA" id="ARBA00022725"/>
    </source>
</evidence>
<keyword evidence="3" id="KW-0716">Sensory transduction</keyword>
<feature type="transmembrane region" description="Helical" evidence="10">
    <location>
        <begin position="12"/>
        <end position="31"/>
    </location>
</feature>
<keyword evidence="2" id="KW-1003">Cell membrane</keyword>
<dbReference type="EMBL" id="KU133797">
    <property type="protein sequence ID" value="ALV87622.1"/>
    <property type="molecule type" value="mRNA"/>
</dbReference>
<feature type="transmembrane region" description="Helical" evidence="10">
    <location>
        <begin position="43"/>
        <end position="62"/>
    </location>
</feature>
<evidence type="ECO:0000256" key="10">
    <source>
        <dbReference type="SAM" id="Phobius"/>
    </source>
</evidence>
<feature type="transmembrane region" description="Helical" evidence="10">
    <location>
        <begin position="97"/>
        <end position="122"/>
    </location>
</feature>
<keyword evidence="5" id="KW-0552">Olfaction</keyword>
<evidence type="ECO:0000256" key="6">
    <source>
        <dbReference type="ARBA" id="ARBA00022989"/>
    </source>
</evidence>
<keyword evidence="8 11" id="KW-0675">Receptor</keyword>
<feature type="transmembrane region" description="Helical" evidence="10">
    <location>
        <begin position="168"/>
        <end position="187"/>
    </location>
</feature>
<dbReference type="InterPro" id="IPR004117">
    <property type="entry name" value="7tm6_olfct_rcpt"/>
</dbReference>
<sequence>LIKVGILRNSLFFVQIVFAAVSLLLWCICILNETDDLSTFIGSTNNLLVIHFVTFVVIHLYANSDSYYRLHDMLTNDLEFQFEDGGVFFDRSDRVRFVASVMNASMLISAIFMFLIPMTVTLVTGHADDYPRVFILRLDILFDLNTVTTRIILRALGNVLFTYTVLTFRNGLFISMYCTFLCVIGGYKRIHDKLKNLNVSDVDQTKIDLVKCIEQHNVLIRIYSMAQQLYGMFNFLLLFEGCVVLTLSEFSALQGNFTSTEIVSHIAAGVSIIPVMFLICYIGTTIHDLNDQIRDAIYNSEWFTADIQLRKIMIMVMCYSHRPLALKTTFYNEASLTIFTA</sequence>
<keyword evidence="4 10" id="KW-0812">Transmembrane</keyword>
<protein>
    <submittedName>
        <fullName evidence="11">Odorant receptor 7</fullName>
    </submittedName>
</protein>
<dbReference type="PANTHER" id="PTHR21137:SF35">
    <property type="entry name" value="ODORANT RECEPTOR 19A-RELATED"/>
    <property type="match status" value="1"/>
</dbReference>
<evidence type="ECO:0000256" key="7">
    <source>
        <dbReference type="ARBA" id="ARBA00023136"/>
    </source>
</evidence>
<accession>A0A0U3T237</accession>
<keyword evidence="6 10" id="KW-1133">Transmembrane helix</keyword>
<evidence type="ECO:0000256" key="2">
    <source>
        <dbReference type="ARBA" id="ARBA00022475"/>
    </source>
</evidence>
<dbReference type="GO" id="GO:0007165">
    <property type="term" value="P:signal transduction"/>
    <property type="evidence" value="ECO:0007669"/>
    <property type="project" value="UniProtKB-KW"/>
</dbReference>
<evidence type="ECO:0000256" key="4">
    <source>
        <dbReference type="ARBA" id="ARBA00022692"/>
    </source>
</evidence>
<evidence type="ECO:0000256" key="9">
    <source>
        <dbReference type="ARBA" id="ARBA00023224"/>
    </source>
</evidence>
<dbReference type="PANTHER" id="PTHR21137">
    <property type="entry name" value="ODORANT RECEPTOR"/>
    <property type="match status" value="1"/>
</dbReference>
<proteinExistence type="evidence at transcript level"/>
<keyword evidence="7 10" id="KW-0472">Membrane</keyword>
<evidence type="ECO:0000313" key="11">
    <source>
        <dbReference type="EMBL" id="ALV87622.1"/>
    </source>
</evidence>
<evidence type="ECO:0000256" key="3">
    <source>
        <dbReference type="ARBA" id="ARBA00022606"/>
    </source>
</evidence>
<reference evidence="11" key="1">
    <citation type="submission" date="2015-11" db="EMBL/GenBank/DDBJ databases">
        <title>Identification of candidate chemosensory genes in the antennal transcriptome of Drosicha corpulenta (Kuwana).</title>
        <authorList>
            <person name="Zhang Y."/>
            <person name="Gao Q."/>
            <person name="Xie Y."/>
        </authorList>
    </citation>
    <scope>NUCLEOTIDE SEQUENCE</scope>
</reference>
<feature type="transmembrane region" description="Helical" evidence="10">
    <location>
        <begin position="262"/>
        <end position="284"/>
    </location>
</feature>
<keyword evidence="9" id="KW-0807">Transducer</keyword>
<organism evidence="11">
    <name type="scientific">Drosicha corpulenta</name>
    <dbReference type="NCBI Taxonomy" id="535978"/>
    <lineage>
        <taxon>Eukaryota</taxon>
        <taxon>Metazoa</taxon>
        <taxon>Ecdysozoa</taxon>
        <taxon>Arthropoda</taxon>
        <taxon>Hexapoda</taxon>
        <taxon>Insecta</taxon>
        <taxon>Pterygota</taxon>
        <taxon>Neoptera</taxon>
        <taxon>Paraneoptera</taxon>
        <taxon>Hemiptera</taxon>
        <taxon>Sternorrhyncha</taxon>
        <taxon>Coccoidea</taxon>
        <taxon>Monophlebidae</taxon>
        <taxon>Drosicha</taxon>
    </lineage>
</organism>
<dbReference type="GO" id="GO:0005886">
    <property type="term" value="C:plasma membrane"/>
    <property type="evidence" value="ECO:0007669"/>
    <property type="project" value="UniProtKB-SubCell"/>
</dbReference>
<comment type="subcellular location">
    <subcellularLocation>
        <location evidence="1">Cell membrane</location>
        <topology evidence="1">Multi-pass membrane protein</topology>
    </subcellularLocation>
</comment>
<evidence type="ECO:0000256" key="8">
    <source>
        <dbReference type="ARBA" id="ARBA00023170"/>
    </source>
</evidence>
<feature type="non-terminal residue" evidence="11">
    <location>
        <position position="341"/>
    </location>
</feature>
<feature type="transmembrane region" description="Helical" evidence="10">
    <location>
        <begin position="229"/>
        <end position="250"/>
    </location>
</feature>